<dbReference type="EMBL" id="KZ825326">
    <property type="protein sequence ID" value="RAH48061.1"/>
    <property type="molecule type" value="Genomic_DNA"/>
</dbReference>
<gene>
    <name evidence="1" type="ORF">BO95DRAFT_461470</name>
</gene>
<organism evidence="1 2">
    <name type="scientific">Aspergillus brunneoviolaceus CBS 621.78</name>
    <dbReference type="NCBI Taxonomy" id="1450534"/>
    <lineage>
        <taxon>Eukaryota</taxon>
        <taxon>Fungi</taxon>
        <taxon>Dikarya</taxon>
        <taxon>Ascomycota</taxon>
        <taxon>Pezizomycotina</taxon>
        <taxon>Eurotiomycetes</taxon>
        <taxon>Eurotiomycetidae</taxon>
        <taxon>Eurotiales</taxon>
        <taxon>Aspergillaceae</taxon>
        <taxon>Aspergillus</taxon>
        <taxon>Aspergillus subgen. Circumdati</taxon>
    </lineage>
</organism>
<evidence type="ECO:0000313" key="2">
    <source>
        <dbReference type="Proteomes" id="UP000249057"/>
    </source>
</evidence>
<proteinExistence type="predicted"/>
<evidence type="ECO:0000313" key="1">
    <source>
        <dbReference type="EMBL" id="RAH48061.1"/>
    </source>
</evidence>
<sequence length="698" mass="76449">MSHELSYYRPSTPPAMQLQGSIGASHSRHASDSSLYSNSSSPWSAVTVATSPIISSPPRHHHGPALLPKIRPQDVVIEPTSTNGPPRQRRVLSNTRNPPGALPTIPTSRSSQRATASEYLGLSSPVSVPPMYKTPHGPALSSPVSLTPSYKRKAVGGHSRSVSTSIIDEAKVGRYESSIYRQVTRCSVQPQGTLTAPITPVTPNIVVYPAYAEHSPAEPTHLRTWPPAQVPMPLMLPGSPYSCTRTSSAQCSPVGSFHQMEEESTTLLSYLTAPTQAVNLVRNVSVIPTRGLHDYFWWDIRNLRSWSSFSLETINQVDGLSKLLKTAIPSQFTPVNVLPSSHLSPDSEAGLINVLRDIYAPRVNAALAVSQGPEHLTLYDAPIPRVSGNKNYGGPHFLANYASDTERTSSGLPRGRLVGIVKTFDRWNTGMRNEAPHRRVEYLNGLAHLQRCMREHSCRYGFILTEIELVCVRAGCDEGDDVPYFGYLELSAPIPTKLAASQSRETEYHMDRCTYPHSPAPSSDSSLASQSPVLGTYDMSPDELDGPMTASMALYFLLMLSKSVPLPSQPSAHLNVGGPGALTRQRVLPDGKDKWIPEPQIGERRDAKRVRGWVWPQDAWHRREGGGVPRSRAMTAEPKTKKNRSNLHFEGVYVCKVPMIAAMTPRRDMGEDGSLSNAAMQRKDKDLGIEYPGEAGQP</sequence>
<reference evidence="1" key="1">
    <citation type="submission" date="2018-02" db="EMBL/GenBank/DDBJ databases">
        <title>The genomes of Aspergillus section Nigri reveals drivers in fungal speciation.</title>
        <authorList>
            <consortium name="DOE Joint Genome Institute"/>
            <person name="Vesth T.C."/>
            <person name="Nybo J."/>
            <person name="Theobald S."/>
            <person name="Brandl J."/>
            <person name="Frisvad J.C."/>
            <person name="Nielsen K.F."/>
            <person name="Lyhne E.K."/>
            <person name="Kogle M.E."/>
            <person name="Kuo A."/>
            <person name="Riley R."/>
            <person name="Clum A."/>
            <person name="Nolan M."/>
            <person name="Lipzen A."/>
            <person name="Salamov A."/>
            <person name="Henrissat B."/>
            <person name="Wiebenga A."/>
            <person name="De vries R.P."/>
            <person name="Grigoriev I.V."/>
            <person name="Mortensen U.H."/>
            <person name="Andersen M.R."/>
            <person name="Baker S.E."/>
        </authorList>
    </citation>
    <scope>NUCLEOTIDE SEQUENCE</scope>
    <source>
        <strain evidence="1">CBS 621.78</strain>
    </source>
</reference>
<accession>A0ACD1GG52</accession>
<keyword evidence="2" id="KW-1185">Reference proteome</keyword>
<name>A0ACD1GG52_9EURO</name>
<protein>
    <submittedName>
        <fullName evidence="1">Uncharacterized protein</fullName>
    </submittedName>
</protein>
<dbReference type="Proteomes" id="UP000249057">
    <property type="component" value="Unassembled WGS sequence"/>
</dbReference>